<evidence type="ECO:0000256" key="6">
    <source>
        <dbReference type="ARBA" id="ARBA00025767"/>
    </source>
</evidence>
<accession>A0AAE1F553</accession>
<dbReference type="Gene3D" id="2.130.10.10">
    <property type="entry name" value="YVTN repeat-like/Quinoprotein amine dehydrogenase"/>
    <property type="match status" value="1"/>
</dbReference>
<reference evidence="8" key="1">
    <citation type="submission" date="2023-10" db="EMBL/GenBank/DDBJ databases">
        <title>Genome assemblies of two species of porcelain crab, Petrolisthes cinctipes and Petrolisthes manimaculis (Anomura: Porcellanidae).</title>
        <authorList>
            <person name="Angst P."/>
        </authorList>
    </citation>
    <scope>NUCLEOTIDE SEQUENCE</scope>
    <source>
        <strain evidence="8">PB745_01</strain>
        <tissue evidence="8">Gill</tissue>
    </source>
</reference>
<keyword evidence="2" id="KW-0698">rRNA processing</keyword>
<evidence type="ECO:0000313" key="9">
    <source>
        <dbReference type="Proteomes" id="UP001286313"/>
    </source>
</evidence>
<organism evidence="8 9">
    <name type="scientific">Petrolisthes cinctipes</name>
    <name type="common">Flat porcelain crab</name>
    <dbReference type="NCBI Taxonomy" id="88211"/>
    <lineage>
        <taxon>Eukaryota</taxon>
        <taxon>Metazoa</taxon>
        <taxon>Ecdysozoa</taxon>
        <taxon>Arthropoda</taxon>
        <taxon>Crustacea</taxon>
        <taxon>Multicrustacea</taxon>
        <taxon>Malacostraca</taxon>
        <taxon>Eumalacostraca</taxon>
        <taxon>Eucarida</taxon>
        <taxon>Decapoda</taxon>
        <taxon>Pleocyemata</taxon>
        <taxon>Anomura</taxon>
        <taxon>Galatheoidea</taxon>
        <taxon>Porcellanidae</taxon>
        <taxon>Petrolisthes</taxon>
    </lineage>
</organism>
<comment type="subcellular location">
    <subcellularLocation>
        <location evidence="1">Nucleus</location>
        <location evidence="1">Nucleolus</location>
    </subcellularLocation>
</comment>
<comment type="similarity">
    <text evidence="6">Belongs to the WD repeat UTP18 family.</text>
</comment>
<dbReference type="InterPro" id="IPR015943">
    <property type="entry name" value="WD40/YVTN_repeat-like_dom_sf"/>
</dbReference>
<sequence>MEVQSKKRWTNNFNGEMKSKFANSTPLSDKQYSKLVNRDRVLTSDLFGGDLKGPEELQQPPSPSVTITIHAGEVKTEKKVKCLVKGVKAVEEETSDGSLDMPEAGAIRLKKKKKLNAKRKKSMVPDDPFDIHEQDITEVKRKPVWIDEEDEKIKVKDIMATMRKAPGSRGSRETSEEQYSLMLRDKYSQLIPGGTPEWADLDRKVDDAEDDEIGRMGRTTGDYLAKSSSAVLPNYKLEYRKVTDLNHTSKQEGSIIKVVQFNKYLPVGLVAGKSNNTSGAASLFKVDGVDNHKIQSVKFPGFPITCGNFLDAKRFLVGSLSQSYFYVYDMEIGKETKYPCNFGQSKNTSTGAWTSKDCIVSPDEDQIVFFGKCGALYLYDPKTMTHVATLYAPGHVTSATFSDNGTKMYTYGDGGDVCVWDMVNRVCVHRFYDDGCVDGCSIAMKGNYLACGSSSGVVNVYDTSSLTSSTSPAPIKSLTRLTTAATSLAFNPSAEILATVTSYSNVHTKAIKLVHLPSFEYFQNFPFQHKGVYNPQVTSFSPHGGYLAIGTNKRTANLYRLYHYTSY</sequence>
<name>A0AAE1F553_PETCI</name>
<dbReference type="Proteomes" id="UP001286313">
    <property type="component" value="Unassembled WGS sequence"/>
</dbReference>
<feature type="region of interest" description="Disordered" evidence="7">
    <location>
        <begin position="1"/>
        <end position="34"/>
    </location>
</feature>
<evidence type="ECO:0000256" key="3">
    <source>
        <dbReference type="ARBA" id="ARBA00022574"/>
    </source>
</evidence>
<dbReference type="EMBL" id="JAWQEG010003248">
    <property type="protein sequence ID" value="KAK3867256.1"/>
    <property type="molecule type" value="Genomic_DNA"/>
</dbReference>
<keyword evidence="3" id="KW-0853">WD repeat</keyword>
<keyword evidence="9" id="KW-1185">Reference proteome</keyword>
<evidence type="ECO:0008006" key="10">
    <source>
        <dbReference type="Google" id="ProtNLM"/>
    </source>
</evidence>
<dbReference type="InterPro" id="IPR036322">
    <property type="entry name" value="WD40_repeat_dom_sf"/>
</dbReference>
<comment type="caution">
    <text evidence="8">The sequence shown here is derived from an EMBL/GenBank/DDBJ whole genome shotgun (WGS) entry which is preliminary data.</text>
</comment>
<proteinExistence type="inferred from homology"/>
<evidence type="ECO:0000256" key="7">
    <source>
        <dbReference type="SAM" id="MobiDB-lite"/>
    </source>
</evidence>
<evidence type="ECO:0000256" key="4">
    <source>
        <dbReference type="ARBA" id="ARBA00022737"/>
    </source>
</evidence>
<evidence type="ECO:0000256" key="2">
    <source>
        <dbReference type="ARBA" id="ARBA00022552"/>
    </source>
</evidence>
<dbReference type="InterPro" id="IPR001680">
    <property type="entry name" value="WD40_rpt"/>
</dbReference>
<evidence type="ECO:0000313" key="8">
    <source>
        <dbReference type="EMBL" id="KAK3867256.1"/>
    </source>
</evidence>
<dbReference type="GO" id="GO:0032040">
    <property type="term" value="C:small-subunit processome"/>
    <property type="evidence" value="ECO:0007669"/>
    <property type="project" value="TreeGrafter"/>
</dbReference>
<dbReference type="AlphaFoldDB" id="A0AAE1F553"/>
<dbReference type="Pfam" id="PF00400">
    <property type="entry name" value="WD40"/>
    <property type="match status" value="1"/>
</dbReference>
<evidence type="ECO:0000256" key="5">
    <source>
        <dbReference type="ARBA" id="ARBA00023242"/>
    </source>
</evidence>
<dbReference type="PANTHER" id="PTHR18359:SF0">
    <property type="entry name" value="U3 SMALL NUCLEOLAR RNA-ASSOCIATED PROTEIN 18 HOMOLOG"/>
    <property type="match status" value="1"/>
</dbReference>
<dbReference type="GO" id="GO:0006364">
    <property type="term" value="P:rRNA processing"/>
    <property type="evidence" value="ECO:0007669"/>
    <property type="project" value="UniProtKB-KW"/>
</dbReference>
<dbReference type="SMART" id="SM00320">
    <property type="entry name" value="WD40"/>
    <property type="match status" value="4"/>
</dbReference>
<dbReference type="SUPFAM" id="SSF50978">
    <property type="entry name" value="WD40 repeat-like"/>
    <property type="match status" value="1"/>
</dbReference>
<gene>
    <name evidence="8" type="ORF">Pcinc_027270</name>
</gene>
<dbReference type="PANTHER" id="PTHR18359">
    <property type="entry name" value="WD-REPEAT PROTEIN-RELATED"/>
    <property type="match status" value="1"/>
</dbReference>
<keyword evidence="5" id="KW-0539">Nucleus</keyword>
<keyword evidence="4" id="KW-0677">Repeat</keyword>
<protein>
    <recommendedName>
        <fullName evidence="10">U3 small nucleolar RNA-associated protein 18-like protein</fullName>
    </recommendedName>
</protein>
<dbReference type="GO" id="GO:0034388">
    <property type="term" value="C:Pwp2p-containing subcomplex of 90S preribosome"/>
    <property type="evidence" value="ECO:0007669"/>
    <property type="project" value="TreeGrafter"/>
</dbReference>
<evidence type="ECO:0000256" key="1">
    <source>
        <dbReference type="ARBA" id="ARBA00004604"/>
    </source>
</evidence>
<feature type="compositionally biased region" description="Polar residues" evidence="7">
    <location>
        <begin position="21"/>
        <end position="30"/>
    </location>
</feature>
<dbReference type="InterPro" id="IPR045161">
    <property type="entry name" value="Utp18"/>
</dbReference>